<dbReference type="KEGG" id="mamp:MAMA39_02030"/>
<dbReference type="SMART" id="SM00487">
    <property type="entry name" value="DEXDc"/>
    <property type="match status" value="1"/>
</dbReference>
<dbReference type="InterPro" id="IPR006935">
    <property type="entry name" value="Helicase/UvrB_N"/>
</dbReference>
<dbReference type="AlphaFoldDB" id="A0A292IIA1"/>
<dbReference type="GO" id="GO:0003677">
    <property type="term" value="F:DNA binding"/>
    <property type="evidence" value="ECO:0007669"/>
    <property type="project" value="InterPro"/>
</dbReference>
<dbReference type="PANTHER" id="PTHR47961:SF6">
    <property type="entry name" value="DNA-DIRECTED DNA POLYMERASE"/>
    <property type="match status" value="1"/>
</dbReference>
<evidence type="ECO:0000313" key="8">
    <source>
        <dbReference type="Proteomes" id="UP000261764"/>
    </source>
</evidence>
<proteinExistence type="predicted"/>
<dbReference type="Gene3D" id="3.40.50.300">
    <property type="entry name" value="P-loop containing nucleotide triphosphate hydrolases"/>
    <property type="match status" value="2"/>
</dbReference>
<dbReference type="GO" id="GO:0004386">
    <property type="term" value="F:helicase activity"/>
    <property type="evidence" value="ECO:0007669"/>
    <property type="project" value="UniProtKB-KW"/>
</dbReference>
<keyword evidence="3" id="KW-0347">Helicase</keyword>
<keyword evidence="1" id="KW-0547">Nucleotide-binding</keyword>
<feature type="domain" description="Helicase ATP-binding" evidence="5">
    <location>
        <begin position="78"/>
        <end position="242"/>
    </location>
</feature>
<dbReference type="SMART" id="SM00490">
    <property type="entry name" value="HELICc"/>
    <property type="match status" value="1"/>
</dbReference>
<dbReference type="InterPro" id="IPR001650">
    <property type="entry name" value="Helicase_C-like"/>
</dbReference>
<evidence type="ECO:0008006" key="9">
    <source>
        <dbReference type="Google" id="ProtNLM"/>
    </source>
</evidence>
<keyword evidence="8" id="KW-1185">Reference proteome</keyword>
<gene>
    <name evidence="7" type="ORF">MAMA39_02030</name>
</gene>
<protein>
    <recommendedName>
        <fullName evidence="9">Helicase ATP-binding domain-containing protein</fullName>
    </recommendedName>
</protein>
<dbReference type="Pfam" id="PF04851">
    <property type="entry name" value="ResIII"/>
    <property type="match status" value="1"/>
</dbReference>
<feature type="domain" description="Helicase C-terminal" evidence="6">
    <location>
        <begin position="265"/>
        <end position="453"/>
    </location>
</feature>
<dbReference type="RefSeq" id="WP_343251670.1">
    <property type="nucleotide sequence ID" value="NZ_HG937516.1"/>
</dbReference>
<keyword evidence="4" id="KW-0067">ATP-binding</keyword>
<sequence>MNQNKIQHYRDECILGLHEAKKNKTEAEYEKIYSESLFGLGLTMYSKNYSFKSAIYNGFACSHIDDNVSLHPEQMKVLNLIKKNKGLIFSAPTSFGKTFIVFEYIARAQPKNVVLVVPTLALSDEYRQKISRKYREAFSEYKIYTNFNSNITYDSNTKNLFIVTHDRVVQNEVITRSLPDIDFLVVDEVYKLKTDENNDRVLILNLAYRFLKEKSKKYLLLAPFLTEIINNKGSDAPLFFSSDFSAVVNRVHEHKIKKGKERNQKIDELLNELKKTKCLVYFNTVKALNNFIIKTKFFNEDIDENKTLNKFIEWASKEIHPEWSVLKGLKKGVLVHHGQLPLGIRILQMELFNDQENKYYVMLCTSTLLEGVNTSCENIIITNPKINKTKFNAFDFFNLVGRSGRLFQYYLGQAHYIRKEDEDEEYRKEDALKSIEFELTDKDSIDMDINSGNYKKHKEFTDLLEEMNISYDEYIKIFATQFRYKTIKFLFHRFNENKHKLYKEIENILSDQETSKLSLVRALYKIMNDAHDWKINREAFVINKLTYKSYQSVKKIVNDTHKCYSKEGIDSTINLVLKLKNNLEHDFYKKTQVILYFMKLENISEKWKKLIEEKIIKTIEHKYYMHFLEKRMLKDMGVYDQDIDKITERIKNVQSFDELLVELKENYKKIKPQISIVSRFVIEKLIK</sequence>
<dbReference type="PANTHER" id="PTHR47961">
    <property type="entry name" value="DNA POLYMERASE THETA, PUTATIVE (AFU_ORTHOLOGUE AFUA_1G05260)-RELATED"/>
    <property type="match status" value="1"/>
</dbReference>
<evidence type="ECO:0000259" key="5">
    <source>
        <dbReference type="PROSITE" id="PS51192"/>
    </source>
</evidence>
<evidence type="ECO:0000256" key="3">
    <source>
        <dbReference type="ARBA" id="ARBA00022806"/>
    </source>
</evidence>
<accession>A0A292IIA1</accession>
<evidence type="ECO:0000256" key="4">
    <source>
        <dbReference type="ARBA" id="ARBA00022840"/>
    </source>
</evidence>
<dbReference type="PROSITE" id="PS51194">
    <property type="entry name" value="HELICASE_CTER"/>
    <property type="match status" value="1"/>
</dbReference>
<organism evidence="7 8">
    <name type="scientific">Mycoplasma amphoriforme A39</name>
    <dbReference type="NCBI Taxonomy" id="572419"/>
    <lineage>
        <taxon>Bacteria</taxon>
        <taxon>Bacillati</taxon>
        <taxon>Mycoplasmatota</taxon>
        <taxon>Mollicutes</taxon>
        <taxon>Mycoplasmataceae</taxon>
        <taxon>Mycoplasma</taxon>
    </lineage>
</organism>
<dbReference type="InterPro" id="IPR014001">
    <property type="entry name" value="Helicase_ATP-bd"/>
</dbReference>
<dbReference type="InterPro" id="IPR050474">
    <property type="entry name" value="Hel308_SKI2-like"/>
</dbReference>
<reference evidence="7 8" key="1">
    <citation type="journal article" date="2015" name="Clin. Infect. Dis.">
        <title>Genomic Investigations unmask Mycoplasma amphoriforme, a new respiratory pathogen.</title>
        <authorList>
            <person name="Gillespie S.H."/>
            <person name="Ling C.L."/>
            <person name="Oravcova K."/>
            <person name="Pinheiro M."/>
            <person name="Wells L."/>
            <person name="Bryant J.M."/>
            <person name="McHugh T.D."/>
            <person name="Bebear C."/>
            <person name="Webster D."/>
            <person name="Harris S.R."/>
            <person name="Seth-Smith H.M."/>
            <person name="Thomson N.R."/>
        </authorList>
    </citation>
    <scope>NUCLEOTIDE SEQUENCE [LARGE SCALE GENOMIC DNA]</scope>
    <source>
        <strain evidence="7 8">A39</strain>
    </source>
</reference>
<dbReference type="PROSITE" id="PS51192">
    <property type="entry name" value="HELICASE_ATP_BIND_1"/>
    <property type="match status" value="1"/>
</dbReference>
<keyword evidence="2" id="KW-0378">Hydrolase</keyword>
<evidence type="ECO:0000256" key="2">
    <source>
        <dbReference type="ARBA" id="ARBA00022801"/>
    </source>
</evidence>
<dbReference type="GO" id="GO:0016787">
    <property type="term" value="F:hydrolase activity"/>
    <property type="evidence" value="ECO:0007669"/>
    <property type="project" value="UniProtKB-KW"/>
</dbReference>
<name>A0A292IIA1_9MOLU</name>
<evidence type="ECO:0000256" key="1">
    <source>
        <dbReference type="ARBA" id="ARBA00022741"/>
    </source>
</evidence>
<dbReference type="InterPro" id="IPR027417">
    <property type="entry name" value="P-loop_NTPase"/>
</dbReference>
<dbReference type="SUPFAM" id="SSF52540">
    <property type="entry name" value="P-loop containing nucleoside triphosphate hydrolases"/>
    <property type="match status" value="1"/>
</dbReference>
<dbReference type="GO" id="GO:0005524">
    <property type="term" value="F:ATP binding"/>
    <property type="evidence" value="ECO:0007669"/>
    <property type="project" value="UniProtKB-KW"/>
</dbReference>
<evidence type="ECO:0000313" key="7">
    <source>
        <dbReference type="EMBL" id="CDN40326.1"/>
    </source>
</evidence>
<evidence type="ECO:0000259" key="6">
    <source>
        <dbReference type="PROSITE" id="PS51194"/>
    </source>
</evidence>
<dbReference type="Proteomes" id="UP000261764">
    <property type="component" value="Chromosome I"/>
</dbReference>
<dbReference type="EMBL" id="HG937516">
    <property type="protein sequence ID" value="CDN40326.1"/>
    <property type="molecule type" value="Genomic_DNA"/>
</dbReference>